<sequence>MSFPETVIVVVTCHGNIVVNRETNQPRTFHLPDKMKLIKMSAVTPGVCNLTIDDDVDKFIETILNKKNKKEMKKGLKHPETYARTLSDLYKSIEEETVNDIFTASPDSDTQLRNDYIHHRDKSYKIITYDRNHRDVINKEYSRNNKTEQNSSTWDYGIYCLNMEGKPDLITKLKGRSFMDKNVSIFLEEIVDYFHENGVKKIILFDLSCSNFEYDGDNKPIISDRNSRRIRLNMIKNTLNGGKKRRIKNKTIKKKVNLTTQRHNRRRRSRSRV</sequence>
<protein>
    <submittedName>
        <fullName evidence="1">Uncharacterized protein</fullName>
    </submittedName>
</protein>
<dbReference type="EMBL" id="MN739617">
    <property type="protein sequence ID" value="QHT16199.1"/>
    <property type="molecule type" value="Genomic_DNA"/>
</dbReference>
<accession>A0A6C0DJU6</accession>
<dbReference type="AlphaFoldDB" id="A0A6C0DJU6"/>
<proteinExistence type="predicted"/>
<organism evidence="1">
    <name type="scientific">viral metagenome</name>
    <dbReference type="NCBI Taxonomy" id="1070528"/>
    <lineage>
        <taxon>unclassified sequences</taxon>
        <taxon>metagenomes</taxon>
        <taxon>organismal metagenomes</taxon>
    </lineage>
</organism>
<reference evidence="1" key="1">
    <citation type="journal article" date="2020" name="Nature">
        <title>Giant virus diversity and host interactions through global metagenomics.</title>
        <authorList>
            <person name="Schulz F."/>
            <person name="Roux S."/>
            <person name="Paez-Espino D."/>
            <person name="Jungbluth S."/>
            <person name="Walsh D.A."/>
            <person name="Denef V.J."/>
            <person name="McMahon K.D."/>
            <person name="Konstantinidis K.T."/>
            <person name="Eloe-Fadrosh E.A."/>
            <person name="Kyrpides N.C."/>
            <person name="Woyke T."/>
        </authorList>
    </citation>
    <scope>NUCLEOTIDE SEQUENCE</scope>
    <source>
        <strain evidence="1">GVMAG-M-3300023174-182</strain>
    </source>
</reference>
<name>A0A6C0DJU6_9ZZZZ</name>
<evidence type="ECO:0000313" key="1">
    <source>
        <dbReference type="EMBL" id="QHT16199.1"/>
    </source>
</evidence>